<reference evidence="1 3" key="1">
    <citation type="submission" date="2016-10" db="EMBL/GenBank/DDBJ databases">
        <authorList>
            <person name="Varghese N."/>
            <person name="Submissions S."/>
        </authorList>
    </citation>
    <scope>NUCLEOTIDE SEQUENCE [LARGE SCALE GENOMIC DNA]</scope>
    <source>
        <strain evidence="1 3">DSM 19299</strain>
    </source>
</reference>
<evidence type="ECO:0000313" key="4">
    <source>
        <dbReference type="Proteomes" id="UP000251670"/>
    </source>
</evidence>
<accession>A0A2X2X3Y3</accession>
<dbReference type="AlphaFoldDB" id="A0A2X2X3Y3"/>
<dbReference type="EMBL" id="UAWB01000013">
    <property type="protein sequence ID" value="SQB46637.1"/>
    <property type="molecule type" value="Genomic_DNA"/>
</dbReference>
<dbReference type="EMBL" id="FNEG01000001">
    <property type="protein sequence ID" value="SDI18973.1"/>
    <property type="molecule type" value="Genomic_DNA"/>
</dbReference>
<organism evidence="2 4">
    <name type="scientific">Chryseobacterium jejuense</name>
    <dbReference type="NCBI Taxonomy" id="445960"/>
    <lineage>
        <taxon>Bacteria</taxon>
        <taxon>Pseudomonadati</taxon>
        <taxon>Bacteroidota</taxon>
        <taxon>Flavobacteriia</taxon>
        <taxon>Flavobacteriales</taxon>
        <taxon>Weeksellaceae</taxon>
        <taxon>Chryseobacterium group</taxon>
        <taxon>Chryseobacterium</taxon>
    </lineage>
</organism>
<evidence type="ECO:0000313" key="3">
    <source>
        <dbReference type="Proteomes" id="UP000199426"/>
    </source>
</evidence>
<evidence type="ECO:0000313" key="1">
    <source>
        <dbReference type="EMBL" id="SDI18973.1"/>
    </source>
</evidence>
<dbReference type="STRING" id="445960.SAMN05421542_0369"/>
<gene>
    <name evidence="2" type="ORF">NCTC13492_03713</name>
    <name evidence="1" type="ORF">SAMN05421542_0369</name>
</gene>
<proteinExistence type="predicted"/>
<dbReference type="Proteomes" id="UP000199426">
    <property type="component" value="Unassembled WGS sequence"/>
</dbReference>
<protein>
    <submittedName>
        <fullName evidence="2">Uncharacterized protein</fullName>
    </submittedName>
</protein>
<keyword evidence="3" id="KW-1185">Reference proteome</keyword>
<sequence>MTGLFIVSVILSTGIYHDDYFTSPDSNGYPTARVGEREGLSIGG</sequence>
<dbReference type="Proteomes" id="UP000251670">
    <property type="component" value="Unassembled WGS sequence"/>
</dbReference>
<reference evidence="2 4" key="2">
    <citation type="submission" date="2018-06" db="EMBL/GenBank/DDBJ databases">
        <authorList>
            <consortium name="Pathogen Informatics"/>
            <person name="Doyle S."/>
        </authorList>
    </citation>
    <scope>NUCLEOTIDE SEQUENCE [LARGE SCALE GENOMIC DNA]</scope>
    <source>
        <strain evidence="2 4">NCTC13492</strain>
    </source>
</reference>
<name>A0A2X2X3Y3_CHRJE</name>
<evidence type="ECO:0000313" key="2">
    <source>
        <dbReference type="EMBL" id="SQB46637.1"/>
    </source>
</evidence>